<name>A0A0F9CJB2_9ZZZZ</name>
<feature type="non-terminal residue" evidence="1">
    <location>
        <position position="46"/>
    </location>
</feature>
<dbReference type="AlphaFoldDB" id="A0A0F9CJB2"/>
<dbReference type="EMBL" id="LAZR01046332">
    <property type="protein sequence ID" value="KKK96781.1"/>
    <property type="molecule type" value="Genomic_DNA"/>
</dbReference>
<comment type="caution">
    <text evidence="1">The sequence shown here is derived from an EMBL/GenBank/DDBJ whole genome shotgun (WGS) entry which is preliminary data.</text>
</comment>
<sequence length="46" mass="5675">MKYRIYPNEDDFKQKKFKEVKIRNEIVKIDLSMVDDIIWLNEHGYA</sequence>
<organism evidence="1">
    <name type="scientific">marine sediment metagenome</name>
    <dbReference type="NCBI Taxonomy" id="412755"/>
    <lineage>
        <taxon>unclassified sequences</taxon>
        <taxon>metagenomes</taxon>
        <taxon>ecological metagenomes</taxon>
    </lineage>
</organism>
<reference evidence="1" key="1">
    <citation type="journal article" date="2015" name="Nature">
        <title>Complex archaea that bridge the gap between prokaryotes and eukaryotes.</title>
        <authorList>
            <person name="Spang A."/>
            <person name="Saw J.H."/>
            <person name="Jorgensen S.L."/>
            <person name="Zaremba-Niedzwiedzka K."/>
            <person name="Martijn J."/>
            <person name="Lind A.E."/>
            <person name="van Eijk R."/>
            <person name="Schleper C."/>
            <person name="Guy L."/>
            <person name="Ettema T.J."/>
        </authorList>
    </citation>
    <scope>NUCLEOTIDE SEQUENCE</scope>
</reference>
<evidence type="ECO:0000313" key="1">
    <source>
        <dbReference type="EMBL" id="KKK96781.1"/>
    </source>
</evidence>
<gene>
    <name evidence="1" type="ORF">LCGC14_2659350</name>
</gene>
<accession>A0A0F9CJB2</accession>
<proteinExistence type="predicted"/>
<protein>
    <submittedName>
        <fullName evidence="1">Uncharacterized protein</fullName>
    </submittedName>
</protein>